<dbReference type="Gene3D" id="3.90.245.10">
    <property type="entry name" value="Ribonucleoside hydrolase-like"/>
    <property type="match status" value="1"/>
</dbReference>
<dbReference type="GO" id="GO:0045437">
    <property type="term" value="F:uridine nucleosidase activity"/>
    <property type="evidence" value="ECO:0007669"/>
    <property type="project" value="UniProtKB-ARBA"/>
</dbReference>
<name>A0A4R1NFM4_9GAMM</name>
<dbReference type="Pfam" id="PF01156">
    <property type="entry name" value="IU_nuc_hydro"/>
    <property type="match status" value="1"/>
</dbReference>
<dbReference type="SUPFAM" id="SSF53590">
    <property type="entry name" value="Nucleoside hydrolase"/>
    <property type="match status" value="1"/>
</dbReference>
<sequence>MIRAIYDTDPGVDDAVALHFAAESQDIELVGITTVFGNNTLEVTTRNALFLREELDISCPVARGCGVPLIIEPNAPSVAAHGRDGLGDAFHIAPRGGLDKRHAAQFIIDTVRANPGEISLIAVGPLTNVALACRLDPAIAGLIKQVVIMGGTTLRNGHFGNKSPVAEANIHRDPHAAQIVFNSGLKLSMVGLDVTHEVLLDNSRLHQLENHPNKHNQILFRLIQGYVAYAKARYGLDGMRPHDLQAFICAIHPEFYRTVAGNVQVVLEGPAAGQTLHYFGEHLKGREHLSSTEVCVAVEAQRVAECYFNALLR</sequence>
<dbReference type="RefSeq" id="WP_165934167.1">
    <property type="nucleotide sequence ID" value="NZ_SJOI01000001.1"/>
</dbReference>
<dbReference type="InterPro" id="IPR036452">
    <property type="entry name" value="Ribo_hydro-like"/>
</dbReference>
<evidence type="ECO:0000313" key="5">
    <source>
        <dbReference type="Proteomes" id="UP000294555"/>
    </source>
</evidence>
<dbReference type="InterPro" id="IPR001910">
    <property type="entry name" value="Inosine/uridine_hydrolase_dom"/>
</dbReference>
<evidence type="ECO:0000313" key="4">
    <source>
        <dbReference type="EMBL" id="TCL04531.1"/>
    </source>
</evidence>
<dbReference type="PANTHER" id="PTHR12304:SF4">
    <property type="entry name" value="URIDINE NUCLEOSIDASE"/>
    <property type="match status" value="1"/>
</dbReference>
<proteinExistence type="predicted"/>
<dbReference type="InterPro" id="IPR015910">
    <property type="entry name" value="I/U_nuclsd_hydro_CS"/>
</dbReference>
<dbReference type="PANTHER" id="PTHR12304">
    <property type="entry name" value="INOSINE-URIDINE PREFERRING NUCLEOSIDE HYDROLASE"/>
    <property type="match status" value="1"/>
</dbReference>
<accession>A0A4R1NFM4</accession>
<organism evidence="4 5">
    <name type="scientific">Sodalis ligni</name>
    <dbReference type="NCBI Taxonomy" id="2697027"/>
    <lineage>
        <taxon>Bacteria</taxon>
        <taxon>Pseudomonadati</taxon>
        <taxon>Pseudomonadota</taxon>
        <taxon>Gammaproteobacteria</taxon>
        <taxon>Enterobacterales</taxon>
        <taxon>Bruguierivoracaceae</taxon>
        <taxon>Sodalis</taxon>
    </lineage>
</organism>
<dbReference type="PROSITE" id="PS01247">
    <property type="entry name" value="IUNH"/>
    <property type="match status" value="1"/>
</dbReference>
<dbReference type="Proteomes" id="UP000294555">
    <property type="component" value="Unassembled WGS sequence"/>
</dbReference>
<evidence type="ECO:0000256" key="2">
    <source>
        <dbReference type="ARBA" id="ARBA00023295"/>
    </source>
</evidence>
<feature type="domain" description="Inosine/uridine-preferring nucleoside hydrolase" evidence="3">
    <location>
        <begin position="5"/>
        <end position="303"/>
    </location>
</feature>
<dbReference type="GO" id="GO:0008477">
    <property type="term" value="F:purine nucleosidase activity"/>
    <property type="evidence" value="ECO:0007669"/>
    <property type="project" value="TreeGrafter"/>
</dbReference>
<dbReference type="InterPro" id="IPR023186">
    <property type="entry name" value="IUNH"/>
</dbReference>
<evidence type="ECO:0000256" key="1">
    <source>
        <dbReference type="ARBA" id="ARBA00022801"/>
    </source>
</evidence>
<keyword evidence="1 4" id="KW-0378">Hydrolase</keyword>
<dbReference type="CDD" id="cd02650">
    <property type="entry name" value="nuc_hydro_CaPnhB"/>
    <property type="match status" value="1"/>
</dbReference>
<dbReference type="GO" id="GO:0005829">
    <property type="term" value="C:cytosol"/>
    <property type="evidence" value="ECO:0007669"/>
    <property type="project" value="TreeGrafter"/>
</dbReference>
<reference evidence="4 5" key="1">
    <citation type="submission" date="2019-02" db="EMBL/GenBank/DDBJ databases">
        <title>Investigation of anaerobic lignin degradation for improved lignocellulosic biofuels.</title>
        <authorList>
            <person name="Deangelis K."/>
        </authorList>
    </citation>
    <scope>NUCLEOTIDE SEQUENCE [LARGE SCALE GENOMIC DNA]</scope>
    <source>
        <strain evidence="4 5">159R</strain>
    </source>
</reference>
<keyword evidence="2" id="KW-0326">Glycosidase</keyword>
<dbReference type="AlphaFoldDB" id="A0A4R1NFM4"/>
<gene>
    <name evidence="4" type="ORF">EZJ58_2655</name>
</gene>
<comment type="caution">
    <text evidence="4">The sequence shown here is derived from an EMBL/GenBank/DDBJ whole genome shotgun (WGS) entry which is preliminary data.</text>
</comment>
<dbReference type="EMBL" id="SJOI01000001">
    <property type="protein sequence ID" value="TCL04531.1"/>
    <property type="molecule type" value="Genomic_DNA"/>
</dbReference>
<protein>
    <submittedName>
        <fullName evidence="4">Inosine-uridine nucleoside N-ribohydrolase</fullName>
    </submittedName>
</protein>
<evidence type="ECO:0000259" key="3">
    <source>
        <dbReference type="Pfam" id="PF01156"/>
    </source>
</evidence>
<keyword evidence="5" id="KW-1185">Reference proteome</keyword>
<dbReference type="GO" id="GO:0006152">
    <property type="term" value="P:purine nucleoside catabolic process"/>
    <property type="evidence" value="ECO:0007669"/>
    <property type="project" value="TreeGrafter"/>
</dbReference>